<keyword evidence="2" id="KW-1133">Transmembrane helix</keyword>
<feature type="transmembrane region" description="Helical" evidence="2">
    <location>
        <begin position="228"/>
        <end position="247"/>
    </location>
</feature>
<evidence type="ECO:0000256" key="1">
    <source>
        <dbReference type="SAM" id="MobiDB-lite"/>
    </source>
</evidence>
<feature type="transmembrane region" description="Helical" evidence="2">
    <location>
        <begin position="387"/>
        <end position="410"/>
    </location>
</feature>
<reference evidence="4" key="1">
    <citation type="journal article" date="2019" name="Int. J. Syst. Evol. Microbiol.">
        <title>The Global Catalogue of Microorganisms (GCM) 10K type strain sequencing project: providing services to taxonomists for standard genome sequencing and annotation.</title>
        <authorList>
            <consortium name="The Broad Institute Genomics Platform"/>
            <consortium name="The Broad Institute Genome Sequencing Center for Infectious Disease"/>
            <person name="Wu L."/>
            <person name="Ma J."/>
        </authorList>
    </citation>
    <scope>NUCLEOTIDE SEQUENCE [LARGE SCALE GENOMIC DNA]</scope>
    <source>
        <strain evidence="4">JCM 17441</strain>
    </source>
</reference>
<feature type="compositionally biased region" description="Basic residues" evidence="1">
    <location>
        <begin position="688"/>
        <end position="698"/>
    </location>
</feature>
<sequence length="733" mass="82245">MTNRVNINAQDNAKVGSMVGVVHGDATFYNIGERSSPSDRFRVGLNYLEGNVPRKAEELIHEAIRHGFRGARVAYYWAIALLSGRSFDHLDDADFDKLNEAIAIAHSDEHRGDGEGWRLALDVVMQMLQCLALHDVDADDEVPLDEVMDRYEALPDARRDEIRRHLQMIMVGSIQDLIDELDAEQIRRLRLAGNRDERAAQFFLPPQASAVLRPLILPDETGSDAGSALFGLVLASFGALGSLYLAFEADVLAALGVAALWGAATFCVVRFGRDYIRLRARRDRKRPWWEERRGLVVSPELGTLIAARFARHRPDGIDEETWVRETSHLRSSIGGALVAQYSGVWQRDAGFAPYDIFWLVDWHAMEAARRWTATRTVARPEPPRPTIAFATGAGYFGGIALFPAGVVVALFSLSGWSILLGLLASTAVVWGLGLVGIHAPVVFGRRALIETDEDERQRQLEEEEKAFQRWEEHLANRPTDAEMARWLDYDKAYVKDLAMRQFGLRNRDLIGHVILTQADDVCMRARVLYGPPRYSAYQVRLFLLTARGIREVNVHLDFLSGVVFNEHRNVFQYSSITSAEVGEVSIRLNDGRREVERVGARTQRAGEQKLTFAHALHLTLNNGRTTFVLIENFDQGLLDRVRENAAYLEELARDAAGVTGALRILEAIAAEGAAWVDEERKRRNRRLRNYRDRQRRRARELGAAPTLDLGQLPRQPHAPHDSTVQDATGGGTA</sequence>
<name>A0ABP8DKA3_9ACTN</name>
<evidence type="ECO:0000313" key="3">
    <source>
        <dbReference type="EMBL" id="GAA4258050.1"/>
    </source>
</evidence>
<organism evidence="3 4">
    <name type="scientific">Dactylosporangium darangshiense</name>
    <dbReference type="NCBI Taxonomy" id="579108"/>
    <lineage>
        <taxon>Bacteria</taxon>
        <taxon>Bacillati</taxon>
        <taxon>Actinomycetota</taxon>
        <taxon>Actinomycetes</taxon>
        <taxon>Micromonosporales</taxon>
        <taxon>Micromonosporaceae</taxon>
        <taxon>Dactylosporangium</taxon>
    </lineage>
</organism>
<protein>
    <submittedName>
        <fullName evidence="3">Uncharacterized protein</fullName>
    </submittedName>
</protein>
<proteinExistence type="predicted"/>
<keyword evidence="4" id="KW-1185">Reference proteome</keyword>
<feature type="transmembrane region" description="Helical" evidence="2">
    <location>
        <begin position="416"/>
        <end position="437"/>
    </location>
</feature>
<evidence type="ECO:0000256" key="2">
    <source>
        <dbReference type="SAM" id="Phobius"/>
    </source>
</evidence>
<evidence type="ECO:0000313" key="4">
    <source>
        <dbReference type="Proteomes" id="UP001500620"/>
    </source>
</evidence>
<keyword evidence="2" id="KW-0812">Transmembrane</keyword>
<dbReference type="RefSeq" id="WP_345134991.1">
    <property type="nucleotide sequence ID" value="NZ_BAABAT010000029.1"/>
</dbReference>
<accession>A0ABP8DKA3</accession>
<dbReference type="EMBL" id="BAABAT010000029">
    <property type="protein sequence ID" value="GAA4258050.1"/>
    <property type="molecule type" value="Genomic_DNA"/>
</dbReference>
<feature type="transmembrane region" description="Helical" evidence="2">
    <location>
        <begin position="253"/>
        <end position="272"/>
    </location>
</feature>
<comment type="caution">
    <text evidence="3">The sequence shown here is derived from an EMBL/GenBank/DDBJ whole genome shotgun (WGS) entry which is preliminary data.</text>
</comment>
<gene>
    <name evidence="3" type="ORF">GCM10022255_077280</name>
</gene>
<feature type="region of interest" description="Disordered" evidence="1">
    <location>
        <begin position="688"/>
        <end position="733"/>
    </location>
</feature>
<keyword evidence="2" id="KW-0472">Membrane</keyword>
<dbReference type="Proteomes" id="UP001500620">
    <property type="component" value="Unassembled WGS sequence"/>
</dbReference>